<comment type="caution">
    <text evidence="1">The sequence shown here is derived from an EMBL/GenBank/DDBJ whole genome shotgun (WGS) entry which is preliminary data.</text>
</comment>
<dbReference type="PATRIC" id="fig|137591.24.peg.545"/>
<dbReference type="RefSeq" id="WP_043940773.1">
    <property type="nucleotide sequence ID" value="NZ_JWHT01000013.1"/>
</dbReference>
<protein>
    <submittedName>
        <fullName evidence="1">Uncharacterized protein</fullName>
    </submittedName>
</protein>
<organism evidence="1 2">
    <name type="scientific">Weissella cibaria</name>
    <dbReference type="NCBI Taxonomy" id="137591"/>
    <lineage>
        <taxon>Bacteria</taxon>
        <taxon>Bacillati</taxon>
        <taxon>Bacillota</taxon>
        <taxon>Bacilli</taxon>
        <taxon>Lactobacillales</taxon>
        <taxon>Lactobacillaceae</taxon>
        <taxon>Weissella</taxon>
    </lineage>
</organism>
<evidence type="ECO:0000313" key="2">
    <source>
        <dbReference type="Proteomes" id="UP000032289"/>
    </source>
</evidence>
<evidence type="ECO:0000313" key="1">
    <source>
        <dbReference type="EMBL" id="KIU25180.1"/>
    </source>
</evidence>
<proteinExistence type="predicted"/>
<gene>
    <name evidence="1" type="ORF">ab3b_00566</name>
</gene>
<dbReference type="AlphaFoldDB" id="A0A0D1LZ86"/>
<sequence length="157" mass="18211">MREIKEKSADETRELYLSANPNAVFQSIFEQLTGLFRDAIQQRDWQQLQDFLQTYLTFHKPLTYNQSEAIAAACQIPNRLVLTNVTHVTLQKSRPSQSREVAQMQYQEATDNFMVMFNDTVYTTLNVQQQLSWDELANLEVLVDGATADSPLDMDWR</sequence>
<dbReference type="Proteomes" id="UP000032289">
    <property type="component" value="Unassembled WGS sequence"/>
</dbReference>
<name>A0A0D1LZ86_9LACO</name>
<accession>A0A0D1LZ86</accession>
<dbReference type="EMBL" id="JWHT01000013">
    <property type="protein sequence ID" value="KIU25180.1"/>
    <property type="molecule type" value="Genomic_DNA"/>
</dbReference>
<reference evidence="1 2" key="1">
    <citation type="journal article" date="2015" name="Microbiology (Mosc.)">
        <title>Genomics of the Weissella cibaria species with an examination of its metabolic traits.</title>
        <authorList>
            <person name="Lynch K.M."/>
            <person name="Lucid A."/>
            <person name="Arendt E.K."/>
            <person name="Sleator R.D."/>
            <person name="Lucey B."/>
            <person name="Coffey A."/>
        </authorList>
    </citation>
    <scope>NUCLEOTIDE SEQUENCE [LARGE SCALE GENOMIC DNA]</scope>
    <source>
        <strain evidence="1 2">AB3b</strain>
    </source>
</reference>